<dbReference type="SUPFAM" id="SSF46955">
    <property type="entry name" value="Putative DNA-binding domain"/>
    <property type="match status" value="1"/>
</dbReference>
<gene>
    <name evidence="2" type="ORF">A3F84_08135</name>
</gene>
<proteinExistence type="predicted"/>
<dbReference type="GO" id="GO:0003677">
    <property type="term" value="F:DNA binding"/>
    <property type="evidence" value="ECO:0007669"/>
    <property type="project" value="InterPro"/>
</dbReference>
<dbReference type="EMBL" id="MFKF01000196">
    <property type="protein sequence ID" value="OGG51031.1"/>
    <property type="molecule type" value="Genomic_DNA"/>
</dbReference>
<evidence type="ECO:0000313" key="2">
    <source>
        <dbReference type="EMBL" id="OGG51031.1"/>
    </source>
</evidence>
<sequence>MPKTTLDIPAIAEKIGLSPWTVRLKIKSGELPAYRVGGVWRADPSEIDEWLRARHQPGRATRLPGVNVPA</sequence>
<name>A0A1F6CPU3_HANXR</name>
<dbReference type="Pfam" id="PF12728">
    <property type="entry name" value="HTH_17"/>
    <property type="match status" value="1"/>
</dbReference>
<feature type="domain" description="Helix-turn-helix" evidence="1">
    <location>
        <begin position="6"/>
        <end position="54"/>
    </location>
</feature>
<organism evidence="2 3">
    <name type="scientific">Handelsmanbacteria sp. (strain RIFCSPLOWO2_12_FULL_64_10)</name>
    <dbReference type="NCBI Taxonomy" id="1817868"/>
    <lineage>
        <taxon>Bacteria</taxon>
        <taxon>Candidatus Handelsmaniibacteriota</taxon>
    </lineage>
</organism>
<dbReference type="InterPro" id="IPR009061">
    <property type="entry name" value="DNA-bd_dom_put_sf"/>
</dbReference>
<dbReference type="Proteomes" id="UP000178606">
    <property type="component" value="Unassembled WGS sequence"/>
</dbReference>
<protein>
    <recommendedName>
        <fullName evidence="1">Helix-turn-helix domain-containing protein</fullName>
    </recommendedName>
</protein>
<dbReference type="InterPro" id="IPR041657">
    <property type="entry name" value="HTH_17"/>
</dbReference>
<evidence type="ECO:0000313" key="3">
    <source>
        <dbReference type="Proteomes" id="UP000178606"/>
    </source>
</evidence>
<dbReference type="InterPro" id="IPR010093">
    <property type="entry name" value="SinI_DNA-bd"/>
</dbReference>
<reference evidence="2 3" key="1">
    <citation type="journal article" date="2016" name="Nat. Commun.">
        <title>Thousands of microbial genomes shed light on interconnected biogeochemical processes in an aquifer system.</title>
        <authorList>
            <person name="Anantharaman K."/>
            <person name="Brown C.T."/>
            <person name="Hug L.A."/>
            <person name="Sharon I."/>
            <person name="Castelle C.J."/>
            <person name="Probst A.J."/>
            <person name="Thomas B.C."/>
            <person name="Singh A."/>
            <person name="Wilkins M.J."/>
            <person name="Karaoz U."/>
            <person name="Brodie E.L."/>
            <person name="Williams K.H."/>
            <person name="Hubbard S.S."/>
            <person name="Banfield J.F."/>
        </authorList>
    </citation>
    <scope>NUCLEOTIDE SEQUENCE [LARGE SCALE GENOMIC DNA]</scope>
    <source>
        <strain evidence="3">RIFCSPLOWO2_12_FULL_64_10</strain>
    </source>
</reference>
<comment type="caution">
    <text evidence="2">The sequence shown here is derived from an EMBL/GenBank/DDBJ whole genome shotgun (WGS) entry which is preliminary data.</text>
</comment>
<dbReference type="NCBIfam" id="TIGR01764">
    <property type="entry name" value="excise"/>
    <property type="match status" value="1"/>
</dbReference>
<accession>A0A1F6CPU3</accession>
<dbReference type="AlphaFoldDB" id="A0A1F6CPU3"/>
<evidence type="ECO:0000259" key="1">
    <source>
        <dbReference type="Pfam" id="PF12728"/>
    </source>
</evidence>